<dbReference type="AlphaFoldDB" id="A0A4C1SBH7"/>
<organism evidence="1 2">
    <name type="scientific">Eumeta variegata</name>
    <name type="common">Bagworm moth</name>
    <name type="synonym">Eumeta japonica</name>
    <dbReference type="NCBI Taxonomy" id="151549"/>
    <lineage>
        <taxon>Eukaryota</taxon>
        <taxon>Metazoa</taxon>
        <taxon>Ecdysozoa</taxon>
        <taxon>Arthropoda</taxon>
        <taxon>Hexapoda</taxon>
        <taxon>Insecta</taxon>
        <taxon>Pterygota</taxon>
        <taxon>Neoptera</taxon>
        <taxon>Endopterygota</taxon>
        <taxon>Lepidoptera</taxon>
        <taxon>Glossata</taxon>
        <taxon>Ditrysia</taxon>
        <taxon>Tineoidea</taxon>
        <taxon>Psychidae</taxon>
        <taxon>Oiketicinae</taxon>
        <taxon>Eumeta</taxon>
    </lineage>
</organism>
<evidence type="ECO:0000313" key="2">
    <source>
        <dbReference type="Proteomes" id="UP000299102"/>
    </source>
</evidence>
<accession>A0A4C1SBH7</accession>
<keyword evidence="2" id="KW-1185">Reference proteome</keyword>
<protein>
    <submittedName>
        <fullName evidence="1">Uncharacterized protein</fullName>
    </submittedName>
</protein>
<evidence type="ECO:0000313" key="1">
    <source>
        <dbReference type="EMBL" id="GBO98736.1"/>
    </source>
</evidence>
<comment type="caution">
    <text evidence="1">The sequence shown here is derived from an EMBL/GenBank/DDBJ whole genome shotgun (WGS) entry which is preliminary data.</text>
</comment>
<dbReference type="Proteomes" id="UP000299102">
    <property type="component" value="Unassembled WGS sequence"/>
</dbReference>
<proteinExistence type="predicted"/>
<name>A0A4C1SBH7_EUMVA</name>
<gene>
    <name evidence="1" type="ORF">EVAR_235_1</name>
</gene>
<sequence length="203" mass="23207">MIRTGLVAGGTDEAGEGKFWSGHRENGRQGGLLEALTQYSSSYHSRSQGDDQCTVTLFLFAFYGILQPRASPADIKSCKHNDRLWKRSSEVELRLKRKSISLKAKVGVMLLYQVKAWLAVRHSLFPFTKYEIASLVLILRERWCVSCDAYGVWSVRLQDVACTPPLPSILLFDYKSLSNNWNLEIDRIVVYDGFYHAFIRKYS</sequence>
<dbReference type="EMBL" id="BGZK01000001">
    <property type="protein sequence ID" value="GBO98736.1"/>
    <property type="molecule type" value="Genomic_DNA"/>
</dbReference>
<reference evidence="1 2" key="1">
    <citation type="journal article" date="2019" name="Commun. Biol.">
        <title>The bagworm genome reveals a unique fibroin gene that provides high tensile strength.</title>
        <authorList>
            <person name="Kono N."/>
            <person name="Nakamura H."/>
            <person name="Ohtoshi R."/>
            <person name="Tomita M."/>
            <person name="Numata K."/>
            <person name="Arakawa K."/>
        </authorList>
    </citation>
    <scope>NUCLEOTIDE SEQUENCE [LARGE SCALE GENOMIC DNA]</scope>
</reference>